<dbReference type="Pfam" id="PF14310">
    <property type="entry name" value="Fn3-like"/>
    <property type="match status" value="1"/>
</dbReference>
<dbReference type="InterPro" id="IPR026891">
    <property type="entry name" value="Fn3-like"/>
</dbReference>
<evidence type="ECO:0000256" key="5">
    <source>
        <dbReference type="ARBA" id="ARBA00023277"/>
    </source>
</evidence>
<organism evidence="11 12">
    <name type="scientific">Aspergillus mulundensis</name>
    <dbReference type="NCBI Taxonomy" id="1810919"/>
    <lineage>
        <taxon>Eukaryota</taxon>
        <taxon>Fungi</taxon>
        <taxon>Dikarya</taxon>
        <taxon>Ascomycota</taxon>
        <taxon>Pezizomycotina</taxon>
        <taxon>Eurotiomycetes</taxon>
        <taxon>Eurotiomycetidae</taxon>
        <taxon>Eurotiales</taxon>
        <taxon>Aspergillaceae</taxon>
        <taxon>Aspergillus</taxon>
        <taxon>Aspergillus subgen. Nidulantes</taxon>
    </lineage>
</organism>
<dbReference type="PANTHER" id="PTHR42715">
    <property type="entry name" value="BETA-GLUCOSIDASE"/>
    <property type="match status" value="1"/>
</dbReference>
<feature type="region of interest" description="Disordered" evidence="8">
    <location>
        <begin position="846"/>
        <end position="879"/>
    </location>
</feature>
<comment type="similarity">
    <text evidence="2">Belongs to the glycosyl hydrolase 3 family.</text>
</comment>
<evidence type="ECO:0000256" key="9">
    <source>
        <dbReference type="SAM" id="SignalP"/>
    </source>
</evidence>
<evidence type="ECO:0000256" key="7">
    <source>
        <dbReference type="ARBA" id="ARBA00023326"/>
    </source>
</evidence>
<keyword evidence="6" id="KW-0326">Glycosidase</keyword>
<dbReference type="Gene3D" id="3.20.20.80">
    <property type="entry name" value="Glycosidases"/>
    <property type="match status" value="1"/>
</dbReference>
<reference evidence="11 12" key="1">
    <citation type="journal article" date="2018" name="IMA Fungus">
        <title>IMA Genome-F 9: Draft genome sequence of Annulohypoxylon stygium, Aspergillus mulundensis, Berkeleyomyces basicola (syn. Thielaviopsis basicola), Ceratocystis smalleyi, two Cercospora beticola strains, Coleophoma cylindrospora, Fusarium fracticaudum, Phialophora cf. hyalina, and Morchella septimelata.</title>
        <authorList>
            <person name="Wingfield B.D."/>
            <person name="Bills G.F."/>
            <person name="Dong Y."/>
            <person name="Huang W."/>
            <person name="Nel W.J."/>
            <person name="Swalarsk-Parry B.S."/>
            <person name="Vaghefi N."/>
            <person name="Wilken P.M."/>
            <person name="An Z."/>
            <person name="de Beer Z.W."/>
            <person name="De Vos L."/>
            <person name="Chen L."/>
            <person name="Duong T.A."/>
            <person name="Gao Y."/>
            <person name="Hammerbacher A."/>
            <person name="Kikkert J.R."/>
            <person name="Li Y."/>
            <person name="Li H."/>
            <person name="Li K."/>
            <person name="Li Q."/>
            <person name="Liu X."/>
            <person name="Ma X."/>
            <person name="Naidoo K."/>
            <person name="Pethybridge S.J."/>
            <person name="Sun J."/>
            <person name="Steenkamp E.T."/>
            <person name="van der Nest M.A."/>
            <person name="van Wyk S."/>
            <person name="Wingfield M.J."/>
            <person name="Xiong C."/>
            <person name="Yue Q."/>
            <person name="Zhang X."/>
        </authorList>
    </citation>
    <scope>NUCLEOTIDE SEQUENCE [LARGE SCALE GENOMIC DNA]</scope>
    <source>
        <strain evidence="11 12">DSM 5745</strain>
    </source>
</reference>
<dbReference type="PANTHER" id="PTHR42715:SF3">
    <property type="entry name" value="BETA-GLUCOSIDASE B-RELATED"/>
    <property type="match status" value="1"/>
</dbReference>
<dbReference type="AlphaFoldDB" id="A0A3D8T2Y4"/>
<feature type="signal peptide" evidence="9">
    <location>
        <begin position="1"/>
        <end position="18"/>
    </location>
</feature>
<evidence type="ECO:0000256" key="3">
    <source>
        <dbReference type="ARBA" id="ARBA00012744"/>
    </source>
</evidence>
<dbReference type="SMART" id="SM01217">
    <property type="entry name" value="Fn3_like"/>
    <property type="match status" value="1"/>
</dbReference>
<keyword evidence="5" id="KW-0119">Carbohydrate metabolism</keyword>
<keyword evidence="12" id="KW-1185">Reference proteome</keyword>
<dbReference type="InterPro" id="IPR013783">
    <property type="entry name" value="Ig-like_fold"/>
</dbReference>
<gene>
    <name evidence="11" type="ORF">DSM5745_00239</name>
</gene>
<evidence type="ECO:0000256" key="2">
    <source>
        <dbReference type="ARBA" id="ARBA00005336"/>
    </source>
</evidence>
<dbReference type="EC" id="3.2.1.21" evidence="3"/>
<dbReference type="EMBL" id="PVWQ01000001">
    <property type="protein sequence ID" value="RDW92917.1"/>
    <property type="molecule type" value="Genomic_DNA"/>
</dbReference>
<accession>A0A3D8T2Y4</accession>
<evidence type="ECO:0000256" key="6">
    <source>
        <dbReference type="ARBA" id="ARBA00023295"/>
    </source>
</evidence>
<dbReference type="Proteomes" id="UP000256690">
    <property type="component" value="Unassembled WGS sequence"/>
</dbReference>
<dbReference type="CDD" id="cd11577">
    <property type="entry name" value="GH71"/>
    <property type="match status" value="1"/>
</dbReference>
<dbReference type="GO" id="GO:0051118">
    <property type="term" value="F:glucan endo-1,3-alpha-glucosidase activity"/>
    <property type="evidence" value="ECO:0007669"/>
    <property type="project" value="InterPro"/>
</dbReference>
<dbReference type="InterPro" id="IPR005197">
    <property type="entry name" value="Glyco_hydro_71"/>
</dbReference>
<dbReference type="InterPro" id="IPR050288">
    <property type="entry name" value="Cellulose_deg_GH3"/>
</dbReference>
<sequence>MKVFPLLSVLAAVGHASAGAVFAHFMVGNANNYTLADWQTDIRLAVEAKLDAFALNIAYGDDSIADSVSLAFQAAQGSGLSLFFSFDYAGGTGPWPKDVVISYGTQYFNNAAYYKYNGQPFVSTFEGPGQAADWTEIKLTTGCFFVPDWSSLGAKAALEAGGGDVVDGLFNWAAWPWGTRSIDTYTDGSYYNYMDKNISSPDPGTGLPYMMAVSPWFYTNLPGYNKNWCWKGDDLWYERWMEVIYTLPEFVEIISWNDYGESHYIGPLYEYAYEAPMGIGKAPINYVQGMPHDGWRKFLPWVIESYKNGMPSITQEGLVGWYRTSPGQSCGTGDTTGNTASQLQVEFEPYEVMEDKIFYTALLASDATVTVSIGGAAQTGSWTWTPDGGIGLYHGSVPFNGVGDVVITLSRGGAVIAEISGGPAISNTCTTGLSNWNAWVGEADGPSMAAATPALTRSEQACIQGTGVNNFAGICQYSCQYGYCPISACVCQAVGAPVAGPSATSPVGYPIAGEDASYSGVCAFDCERGYCPDTACSTVSAPLSTPTVSDFTPPACVRGHVLSTVTDGLKGLCDFACGRGFCPIRACECDAQGALVDSSSLYVDVTATPIDGLEDWGLCAWSCQHGYCPSEVCNNGTTSGGSGDGSGSGSGTGGDTGIVYVDPGVWLEPSPTVGCEPPCTLLLPPISLATPVTVTWPAYDIGIYSSSGSRTITVTTIITLDPFTVSEVPFWPVTIGTADGSTGIITPVQSIMPPAASISLAPDQATISVGIAPRDPAETATTRNYTGGAPGIPVVPLGVTAGAGSLVVAGGDAAFWAVRGPFGAMMAVGRPAVAALDLAAWTAATTATDGGDDGSDGGDDGSDGGDDGSDGGDDGDESCEATKTVTSCGVLCTATAAFTTTYTGECSTTSCATTSCGVDTTVTKTTTTTIENFATLTAEATDYIWTPDTTDAFATTVWLDWLSWSSAEDAAASATATATATPTPTRGVQIWWYLDEHETDNNRWLLYEYSGKSGSNTKRCPELYPPDFSMRGTGPQMNSEISGFEAYGATCTYEPTTGTDAVGKFVCTGLDDALCYTTSGYGGTCAEGWLSTEEVRDYLRGLATRCPSGNKQENGTWGDWNIHRLGCLRRVPVLEKLRSPPLFHFRHDLRSASSKYSRPFVSRVLWLDGKNPNSSEATVEIRTTGGRGGHEEVQLYIQDVECVAARPGEELEAFNSVWILRGETAVVRLTLDKDAVSYWDETDAWLAKKAKFSGLSLRYWPQRKRAGYTVFPAKLAMF</sequence>
<dbReference type="Pfam" id="PF03659">
    <property type="entry name" value="Glyco_hydro_71"/>
    <property type="match status" value="1"/>
</dbReference>
<evidence type="ECO:0000256" key="1">
    <source>
        <dbReference type="ARBA" id="ARBA00000448"/>
    </source>
</evidence>
<comment type="catalytic activity">
    <reaction evidence="1">
        <text>Hydrolysis of terminal, non-reducing beta-D-glucosyl residues with release of beta-D-glucose.</text>
        <dbReference type="EC" id="3.2.1.21"/>
    </reaction>
</comment>
<dbReference type="GO" id="GO:0008422">
    <property type="term" value="F:beta-glucosidase activity"/>
    <property type="evidence" value="ECO:0007669"/>
    <property type="project" value="UniProtKB-EC"/>
</dbReference>
<comment type="caution">
    <text evidence="11">The sequence shown here is derived from an EMBL/GenBank/DDBJ whole genome shotgun (WGS) entry which is preliminary data.</text>
</comment>
<keyword evidence="4" id="KW-0378">Hydrolase</keyword>
<dbReference type="RefSeq" id="XP_026608100.1">
    <property type="nucleotide sequence ID" value="XM_026742255.1"/>
</dbReference>
<dbReference type="OrthoDB" id="1046782at2759"/>
<dbReference type="GO" id="GO:0009251">
    <property type="term" value="P:glucan catabolic process"/>
    <property type="evidence" value="ECO:0007669"/>
    <property type="project" value="TreeGrafter"/>
</dbReference>
<evidence type="ECO:0000256" key="4">
    <source>
        <dbReference type="ARBA" id="ARBA00022801"/>
    </source>
</evidence>
<evidence type="ECO:0000259" key="10">
    <source>
        <dbReference type="SMART" id="SM01217"/>
    </source>
</evidence>
<evidence type="ECO:0000313" key="12">
    <source>
        <dbReference type="Proteomes" id="UP000256690"/>
    </source>
</evidence>
<feature type="compositionally biased region" description="Acidic residues" evidence="8">
    <location>
        <begin position="850"/>
        <end position="879"/>
    </location>
</feature>
<evidence type="ECO:0000256" key="8">
    <source>
        <dbReference type="SAM" id="MobiDB-lite"/>
    </source>
</evidence>
<feature type="chain" id="PRO_5017597243" description="beta-glucosidase" evidence="9">
    <location>
        <begin position="19"/>
        <end position="1278"/>
    </location>
</feature>
<feature type="domain" description="Fibronectin type III-like" evidence="10">
    <location>
        <begin position="1191"/>
        <end position="1256"/>
    </location>
</feature>
<protein>
    <recommendedName>
        <fullName evidence="3">beta-glucosidase</fullName>
        <ecNumber evidence="3">3.2.1.21</ecNumber>
    </recommendedName>
</protein>
<evidence type="ECO:0000313" key="11">
    <source>
        <dbReference type="EMBL" id="RDW92917.1"/>
    </source>
</evidence>
<proteinExistence type="inferred from homology"/>
<name>A0A3D8T2Y4_9EURO</name>
<dbReference type="GeneID" id="38110609"/>
<dbReference type="Gene3D" id="2.60.40.10">
    <property type="entry name" value="Immunoglobulins"/>
    <property type="match status" value="1"/>
</dbReference>
<keyword evidence="7" id="KW-0624">Polysaccharide degradation</keyword>
<keyword evidence="9" id="KW-0732">Signal</keyword>